<gene>
    <name evidence="12" type="primary">accC</name>
    <name evidence="13" type="ORF">DMP12_04060</name>
    <name evidence="11" type="ORF">GKG38_04635</name>
    <name evidence="12" type="ORF">GO738_05365</name>
</gene>
<dbReference type="InterPro" id="IPR011764">
    <property type="entry name" value="Biotin_carboxylation_dom"/>
</dbReference>
<dbReference type="EMBL" id="QIBW01000003">
    <property type="protein sequence ID" value="ROT91181.1"/>
    <property type="molecule type" value="Genomic_DNA"/>
</dbReference>
<feature type="domain" description="ATP-grasp" evidence="9">
    <location>
        <begin position="120"/>
        <end position="317"/>
    </location>
</feature>
<name>A0A1Y4FSI4_9ACTN</name>
<keyword evidence="3 8" id="KW-0547">Nucleotide-binding</keyword>
<reference evidence="14" key="1">
    <citation type="submission" date="2018-05" db="EMBL/GenBank/DDBJ databases">
        <title>Genome Sequencing of selected type strains of the family Eggerthellaceae.</title>
        <authorList>
            <person name="Danylec N."/>
            <person name="Stoll D.A."/>
            <person name="Doetsch A."/>
            <person name="Huch M."/>
        </authorList>
    </citation>
    <scope>NUCLEOTIDE SEQUENCE [LARGE SCALE GENOMIC DNA]</scope>
    <source>
        <strain evidence="14">DSM 27213</strain>
    </source>
</reference>
<dbReference type="UniPathway" id="UPA00655">
    <property type="reaction ID" value="UER00711"/>
</dbReference>
<dbReference type="GO" id="GO:0046872">
    <property type="term" value="F:metal ion binding"/>
    <property type="evidence" value="ECO:0007669"/>
    <property type="project" value="InterPro"/>
</dbReference>
<dbReference type="AlphaFoldDB" id="A0A1Y4FSI4"/>
<dbReference type="Pfam" id="PF02785">
    <property type="entry name" value="Biotin_carb_C"/>
    <property type="match status" value="1"/>
</dbReference>
<dbReference type="Proteomes" id="UP000468327">
    <property type="component" value="Unassembled WGS sequence"/>
</dbReference>
<dbReference type="InterPro" id="IPR050856">
    <property type="entry name" value="Biotin_carboxylase_complex"/>
</dbReference>
<evidence type="ECO:0000256" key="1">
    <source>
        <dbReference type="ARBA" id="ARBA00013263"/>
    </source>
</evidence>
<keyword evidence="6" id="KW-0092">Biotin</keyword>
<dbReference type="SUPFAM" id="SSF56059">
    <property type="entry name" value="Glutathione synthetase ATP-binding domain-like"/>
    <property type="match status" value="1"/>
</dbReference>
<protein>
    <recommendedName>
        <fullName evidence="1">biotin carboxylase</fullName>
        <ecNumber evidence="1">6.3.4.14</ecNumber>
    </recommendedName>
</protein>
<keyword evidence="2 12" id="KW-0436">Ligase</keyword>
<dbReference type="Pfam" id="PF00289">
    <property type="entry name" value="Biotin_carb_N"/>
    <property type="match status" value="1"/>
</dbReference>
<dbReference type="InterPro" id="IPR005479">
    <property type="entry name" value="CPAse_ATP-bd"/>
</dbReference>
<evidence type="ECO:0000256" key="2">
    <source>
        <dbReference type="ARBA" id="ARBA00022598"/>
    </source>
</evidence>
<dbReference type="FunFam" id="3.30.470.20:FF:000028">
    <property type="entry name" value="Methylcrotonoyl-CoA carboxylase subunit alpha, mitochondrial"/>
    <property type="match status" value="1"/>
</dbReference>
<dbReference type="PANTHER" id="PTHR18866:SF33">
    <property type="entry name" value="METHYLCROTONOYL-COA CARBOXYLASE SUBUNIT ALPHA, MITOCHONDRIAL-RELATED"/>
    <property type="match status" value="1"/>
</dbReference>
<dbReference type="InterPro" id="IPR011761">
    <property type="entry name" value="ATP-grasp"/>
</dbReference>
<reference evidence="13" key="3">
    <citation type="journal article" date="2019" name="Microbiol. Resour. Announc.">
        <title>Draft Genome Sequences of Type Strains of Gordonibacter faecihominis, Paraeggerthella hongkongensis, Parvibacter caecicola,Slackia equolifaciens, Slackia faecicanis, and Slackia isoflavoniconvertens.</title>
        <authorList>
            <person name="Danylec N."/>
            <person name="Stoll D.A."/>
            <person name="Dotsch A."/>
            <person name="Huch M."/>
        </authorList>
    </citation>
    <scope>NUCLEOTIDE SEQUENCE</scope>
    <source>
        <strain evidence="13">DSM 27213</strain>
    </source>
</reference>
<dbReference type="PANTHER" id="PTHR18866">
    <property type="entry name" value="CARBOXYLASE:PYRUVATE/ACETYL-COA/PROPIONYL-COA CARBOXYLASE"/>
    <property type="match status" value="1"/>
</dbReference>
<dbReference type="EMBL" id="WPOC01000006">
    <property type="protein sequence ID" value="MVN14790.1"/>
    <property type="molecule type" value="Genomic_DNA"/>
</dbReference>
<dbReference type="EC" id="6.3.4.14" evidence="1"/>
<evidence type="ECO:0000313" key="15">
    <source>
        <dbReference type="Proteomes" id="UP000462865"/>
    </source>
</evidence>
<evidence type="ECO:0000313" key="13">
    <source>
        <dbReference type="EMBL" id="ROT91181.1"/>
    </source>
</evidence>
<dbReference type="GO" id="GO:0005524">
    <property type="term" value="F:ATP binding"/>
    <property type="evidence" value="ECO:0007669"/>
    <property type="project" value="UniProtKB-UniRule"/>
</dbReference>
<evidence type="ECO:0000256" key="6">
    <source>
        <dbReference type="ARBA" id="ARBA00023267"/>
    </source>
</evidence>
<reference evidence="13" key="2">
    <citation type="journal article" date="2019" name="Int. J. Syst. Evol. Microbiol.">
        <title>Gordonibacter faecihominis is a later heterotypic synonym of Gordonibacter urolithinfaciens.</title>
        <authorList>
            <person name="Danylec N."/>
            <person name="Stoll D.A."/>
            <person name="Huch M."/>
        </authorList>
    </citation>
    <scope>NUCLEOTIDE SEQUENCE</scope>
    <source>
        <strain evidence="13">DSM 27213</strain>
    </source>
</reference>
<keyword evidence="16" id="KW-1185">Reference proteome</keyword>
<dbReference type="Proteomes" id="UP000285258">
    <property type="component" value="Unassembled WGS sequence"/>
</dbReference>
<evidence type="ECO:0000313" key="16">
    <source>
        <dbReference type="Proteomes" id="UP000468327"/>
    </source>
</evidence>
<dbReference type="SUPFAM" id="SSF51246">
    <property type="entry name" value="Rudiment single hybrid motif"/>
    <property type="match status" value="1"/>
</dbReference>
<dbReference type="PROSITE" id="PS50979">
    <property type="entry name" value="BC"/>
    <property type="match status" value="1"/>
</dbReference>
<dbReference type="PROSITE" id="PS00867">
    <property type="entry name" value="CPSASE_2"/>
    <property type="match status" value="1"/>
</dbReference>
<dbReference type="Pfam" id="PF02786">
    <property type="entry name" value="CPSase_L_D2"/>
    <property type="match status" value="1"/>
</dbReference>
<dbReference type="SUPFAM" id="SSF52440">
    <property type="entry name" value="PreATP-grasp domain"/>
    <property type="match status" value="1"/>
</dbReference>
<proteinExistence type="predicted"/>
<sequence length="449" mass="48923">MFEKILIANRGEIAVRIIRACRAMNIKTVAVYSTADKHALHVYLADESVCIGPPAARDSYLNIAAILSAAKGTGAQAIHPGYGFLSENSTFAKLCRENDIVFIGPAPEVIDRMGNKSQARKTMMEAGVPVVPGTKEPVHAPEEALAKARAVGWPIMIKASSGGGGKGMRVSLSEDDFCEQFSIAQRESVGAFGDNTMYLERCVLNPRHVEVQVIADTYGTVVALGERDCSVQRNHQKMIEESPSPALSAEVRAEMLDAAVRAAQAVGYTSAGTIEFLLDDQMNYYFMEMNTRVQVEHSVTEMVTGTDIVQEMIRVAAGDPLTFTQDDITYRGHAIECRVNAEQPERGFLPSPGTISQMHLPGGNGVRVDTAAFDGYEISPYYDSMIAKIIVHGRDRTEAIAKMRTALEEMVVVGVKTNLDFQYAIMENETFAAGAADTSFIDRFMKGEV</sequence>
<evidence type="ECO:0000313" key="14">
    <source>
        <dbReference type="Proteomes" id="UP000285258"/>
    </source>
</evidence>
<keyword evidence="5" id="KW-0460">Magnesium</keyword>
<evidence type="ECO:0000313" key="11">
    <source>
        <dbReference type="EMBL" id="MSA94356.1"/>
    </source>
</evidence>
<dbReference type="InterPro" id="IPR005482">
    <property type="entry name" value="Biotin_COase_C"/>
</dbReference>
<evidence type="ECO:0000259" key="10">
    <source>
        <dbReference type="PROSITE" id="PS50979"/>
    </source>
</evidence>
<evidence type="ECO:0000313" key="12">
    <source>
        <dbReference type="EMBL" id="MVN14790.1"/>
    </source>
</evidence>
<dbReference type="NCBIfam" id="TIGR00514">
    <property type="entry name" value="accC"/>
    <property type="match status" value="1"/>
</dbReference>
<dbReference type="EMBL" id="WKZA01000013">
    <property type="protein sequence ID" value="MSA94356.1"/>
    <property type="molecule type" value="Genomic_DNA"/>
</dbReference>
<dbReference type="NCBIfam" id="NF006367">
    <property type="entry name" value="PRK08591.1"/>
    <property type="match status" value="1"/>
</dbReference>
<evidence type="ECO:0000256" key="8">
    <source>
        <dbReference type="PROSITE-ProRule" id="PRU00409"/>
    </source>
</evidence>
<dbReference type="PROSITE" id="PS50975">
    <property type="entry name" value="ATP_GRASP"/>
    <property type="match status" value="1"/>
</dbReference>
<evidence type="ECO:0000256" key="3">
    <source>
        <dbReference type="ARBA" id="ARBA00022741"/>
    </source>
</evidence>
<evidence type="ECO:0000256" key="4">
    <source>
        <dbReference type="ARBA" id="ARBA00022840"/>
    </source>
</evidence>
<evidence type="ECO:0000256" key="5">
    <source>
        <dbReference type="ARBA" id="ARBA00022842"/>
    </source>
</evidence>
<dbReference type="GO" id="GO:0004075">
    <property type="term" value="F:biotin carboxylase activity"/>
    <property type="evidence" value="ECO:0007669"/>
    <property type="project" value="UniProtKB-EC"/>
</dbReference>
<comment type="pathway">
    <text evidence="7">Amino-acid degradation; L-leucine degradation.</text>
</comment>
<reference evidence="12 16" key="5">
    <citation type="submission" date="2019-11" db="EMBL/GenBank/DDBJ databases">
        <title>Whole genome shotgun sequencing (WGS) data from Adlercreutzia equolifaciens ResAG-91, Eggerthella lenta MRI-F36, MRI-F37, MRI-F40, ResAG-49, ResAG-88, ResAG-121, ResAG-145, and Gordonibacter sp. ResAG-5, ResAG-26, ResAG-43, ResAG-50, ResAG-59.</title>
        <authorList>
            <person name="Stoll D.A."/>
            <person name="Danylec N."/>
            <person name="Franz C.M.A.P."/>
            <person name="Huch M."/>
        </authorList>
    </citation>
    <scope>NUCLEOTIDE SEQUENCE [LARGE SCALE GENOMIC DNA]</scope>
    <source>
        <strain evidence="12 16">ResAG-59</strain>
    </source>
</reference>
<dbReference type="SMART" id="SM00878">
    <property type="entry name" value="Biotin_carb_C"/>
    <property type="match status" value="1"/>
</dbReference>
<dbReference type="GO" id="GO:2001295">
    <property type="term" value="P:malonyl-CoA biosynthetic process"/>
    <property type="evidence" value="ECO:0007669"/>
    <property type="project" value="UniProtKB-UniPathway"/>
</dbReference>
<dbReference type="Proteomes" id="UP000462865">
    <property type="component" value="Unassembled WGS sequence"/>
</dbReference>
<feature type="domain" description="Biotin carboxylation" evidence="10">
    <location>
        <begin position="1"/>
        <end position="446"/>
    </location>
</feature>
<comment type="caution">
    <text evidence="12">The sequence shown here is derived from an EMBL/GenBank/DDBJ whole genome shotgun (WGS) entry which is preliminary data.</text>
</comment>
<accession>A0A1Y4FSI4</accession>
<dbReference type="FunFam" id="3.40.50.20:FF:000010">
    <property type="entry name" value="Propionyl-CoA carboxylase subunit alpha"/>
    <property type="match status" value="1"/>
</dbReference>
<evidence type="ECO:0000259" key="9">
    <source>
        <dbReference type="PROSITE" id="PS50975"/>
    </source>
</evidence>
<dbReference type="FunFam" id="3.30.1490.20:FF:000003">
    <property type="entry name" value="acetyl-CoA carboxylase isoform X1"/>
    <property type="match status" value="1"/>
</dbReference>
<keyword evidence="4 8" id="KW-0067">ATP-binding</keyword>
<dbReference type="RefSeq" id="WP_087191741.1">
    <property type="nucleotide sequence ID" value="NZ_CP168029.1"/>
</dbReference>
<reference evidence="11 15" key="4">
    <citation type="journal article" date="2019" name="Nat. Med.">
        <title>A library of human gut bacterial isolates paired with longitudinal multiomics data enables mechanistic microbiome research.</title>
        <authorList>
            <person name="Poyet M."/>
            <person name="Groussin M."/>
            <person name="Gibbons S.M."/>
            <person name="Avila-Pacheco J."/>
            <person name="Jiang X."/>
            <person name="Kearney S.M."/>
            <person name="Perrotta A.R."/>
            <person name="Berdy B."/>
            <person name="Zhao S."/>
            <person name="Lieberman T.D."/>
            <person name="Swanson P.K."/>
            <person name="Smith M."/>
            <person name="Roesemann S."/>
            <person name="Alexander J.E."/>
            <person name="Rich S.A."/>
            <person name="Livny J."/>
            <person name="Vlamakis H."/>
            <person name="Clish C."/>
            <person name="Bullock K."/>
            <person name="Deik A."/>
            <person name="Scott J."/>
            <person name="Pierce K.A."/>
            <person name="Xavier R.J."/>
            <person name="Alm E.J."/>
        </authorList>
    </citation>
    <scope>NUCLEOTIDE SEQUENCE [LARGE SCALE GENOMIC DNA]</scope>
    <source>
        <strain evidence="11 15">BIOML-A1</strain>
    </source>
</reference>
<dbReference type="Gene3D" id="3.30.470.20">
    <property type="entry name" value="ATP-grasp fold, B domain"/>
    <property type="match status" value="1"/>
</dbReference>
<evidence type="ECO:0000256" key="7">
    <source>
        <dbReference type="ARBA" id="ARBA00046317"/>
    </source>
</evidence>
<dbReference type="InterPro" id="IPR005481">
    <property type="entry name" value="BC-like_N"/>
</dbReference>
<organism evidence="12 16">
    <name type="scientific">Gordonibacter urolithinfaciens</name>
    <dbReference type="NCBI Taxonomy" id="1335613"/>
    <lineage>
        <taxon>Bacteria</taxon>
        <taxon>Bacillati</taxon>
        <taxon>Actinomycetota</taxon>
        <taxon>Coriobacteriia</taxon>
        <taxon>Eggerthellales</taxon>
        <taxon>Eggerthellaceae</taxon>
        <taxon>Gordonibacter</taxon>
    </lineage>
</organism>
<dbReference type="InterPro" id="IPR011054">
    <property type="entry name" value="Rudment_hybrid_motif"/>
</dbReference>
<dbReference type="InterPro" id="IPR004549">
    <property type="entry name" value="Acetyl_CoA_COase_biotin_COase"/>
</dbReference>
<dbReference type="InterPro" id="IPR016185">
    <property type="entry name" value="PreATP-grasp_dom_sf"/>
</dbReference>